<evidence type="ECO:0008006" key="5">
    <source>
        <dbReference type="Google" id="ProtNLM"/>
    </source>
</evidence>
<keyword evidence="1" id="KW-0235">DNA replication</keyword>
<keyword evidence="2" id="KW-0472">Membrane</keyword>
<feature type="transmembrane region" description="Helical" evidence="2">
    <location>
        <begin position="59"/>
        <end position="78"/>
    </location>
</feature>
<dbReference type="Proteomes" id="UP000095762">
    <property type="component" value="Unassembled WGS sequence"/>
</dbReference>
<dbReference type="SUPFAM" id="SSF46565">
    <property type="entry name" value="Chaperone J-domain"/>
    <property type="match status" value="1"/>
</dbReference>
<dbReference type="GO" id="GO:0006260">
    <property type="term" value="P:DNA replication"/>
    <property type="evidence" value="ECO:0007669"/>
    <property type="project" value="UniProtKB-KW"/>
</dbReference>
<keyword evidence="2" id="KW-0812">Transmembrane</keyword>
<sequence>MERLFGLFYIISIPLWIVYVCIDSIDKNLFKRRKRYIVFHELVFLSLGIWAVHENSDRSWIIPVVVVAEILVFFLYDLIRKGFRYIFRGLKFLLFPFYYTICPRNIKKMNRRLYKDATGEDPEEEWEPWNEPEEELGIEQKNEYHTDEEEIRGMLMADHISLKNALYVFGFKKIGEVTAEDLKLRYHYLAKRFHSDNTKEDECIMKGINIAHEKLLNFAKK</sequence>
<keyword evidence="2" id="KW-1133">Transmembrane helix</keyword>
<protein>
    <recommendedName>
        <fullName evidence="5">J domain-containing protein</fullName>
    </recommendedName>
</protein>
<organism evidence="3 4">
    <name type="scientific">Blautia obeum</name>
    <dbReference type="NCBI Taxonomy" id="40520"/>
    <lineage>
        <taxon>Bacteria</taxon>
        <taxon>Bacillati</taxon>
        <taxon>Bacillota</taxon>
        <taxon>Clostridia</taxon>
        <taxon>Lachnospirales</taxon>
        <taxon>Lachnospiraceae</taxon>
        <taxon>Blautia</taxon>
    </lineage>
</organism>
<proteinExistence type="predicted"/>
<dbReference type="InterPro" id="IPR036869">
    <property type="entry name" value="J_dom_sf"/>
</dbReference>
<name>A0A174PNU8_9FIRM</name>
<gene>
    <name evidence="3" type="ORF">ERS852569_00135</name>
</gene>
<dbReference type="AlphaFoldDB" id="A0A174PNU8"/>
<dbReference type="EMBL" id="CZBP01000001">
    <property type="protein sequence ID" value="CUP60328.1"/>
    <property type="molecule type" value="Genomic_DNA"/>
</dbReference>
<feature type="transmembrane region" description="Helical" evidence="2">
    <location>
        <begin position="6"/>
        <end position="25"/>
    </location>
</feature>
<dbReference type="RefSeq" id="WP_055059173.1">
    <property type="nucleotide sequence ID" value="NZ_CZBP01000001.1"/>
</dbReference>
<evidence type="ECO:0000313" key="3">
    <source>
        <dbReference type="EMBL" id="CUP60328.1"/>
    </source>
</evidence>
<feature type="transmembrane region" description="Helical" evidence="2">
    <location>
        <begin position="37"/>
        <end position="53"/>
    </location>
</feature>
<reference evidence="3 4" key="1">
    <citation type="submission" date="2015-09" db="EMBL/GenBank/DDBJ databases">
        <authorList>
            <consortium name="Pathogen Informatics"/>
        </authorList>
    </citation>
    <scope>NUCLEOTIDE SEQUENCE [LARGE SCALE GENOMIC DNA]</scope>
    <source>
        <strain evidence="3 4">2789STDY5834957</strain>
    </source>
</reference>
<accession>A0A174PNU8</accession>
<evidence type="ECO:0000313" key="4">
    <source>
        <dbReference type="Proteomes" id="UP000095762"/>
    </source>
</evidence>
<evidence type="ECO:0000256" key="1">
    <source>
        <dbReference type="ARBA" id="ARBA00022705"/>
    </source>
</evidence>
<evidence type="ECO:0000256" key="2">
    <source>
        <dbReference type="SAM" id="Phobius"/>
    </source>
</evidence>